<accession>A0A1H8RKD1</accession>
<dbReference type="Pfam" id="PF09948">
    <property type="entry name" value="PpoB2"/>
    <property type="match status" value="1"/>
</dbReference>
<feature type="transmembrane region" description="Helical" evidence="1">
    <location>
        <begin position="189"/>
        <end position="212"/>
    </location>
</feature>
<dbReference type="Proteomes" id="UP000199657">
    <property type="component" value="Unassembled WGS sequence"/>
</dbReference>
<keyword evidence="3" id="KW-1185">Reference proteome</keyword>
<keyword evidence="1" id="KW-0472">Membrane</keyword>
<dbReference type="EMBL" id="FOEG01000002">
    <property type="protein sequence ID" value="SEO66644.1"/>
    <property type="molecule type" value="Genomic_DNA"/>
</dbReference>
<keyword evidence="1" id="KW-0812">Transmembrane</keyword>
<dbReference type="AlphaFoldDB" id="A0A1H8RKD1"/>
<evidence type="ECO:0000256" key="1">
    <source>
        <dbReference type="SAM" id="Phobius"/>
    </source>
</evidence>
<feature type="transmembrane region" description="Helical" evidence="1">
    <location>
        <begin position="232"/>
        <end position="250"/>
    </location>
</feature>
<sequence>MSTVTAPRNVWLASPVLLAVIASAWLLGLTAEFTGHAQWIHHHRLVTGDMSLAASLALLLLAWQVHIAAMMLPSSLPMIRLFARTAARQPHPGTAHGAFIGGYLLVWTAFGVGALTLHNAVLAAGHHWHWLAHRPEWLAGGALVLAGAFQFSGLKNACLRHCRHPGVFLMAHYRRGRLAALHLGLRHGLFCIGCCWALMLVMVVVGIANLAWMAPLALLMLYEKTGAYGDRVVKPVGIGLIVLGTLLLLAPEWTSVGHDHHGVHGH</sequence>
<proteinExistence type="predicted"/>
<organism evidence="2 3">
    <name type="scientific">Aquisalimonas asiatica</name>
    <dbReference type="NCBI Taxonomy" id="406100"/>
    <lineage>
        <taxon>Bacteria</taxon>
        <taxon>Pseudomonadati</taxon>
        <taxon>Pseudomonadota</taxon>
        <taxon>Gammaproteobacteria</taxon>
        <taxon>Chromatiales</taxon>
        <taxon>Ectothiorhodospiraceae</taxon>
        <taxon>Aquisalimonas</taxon>
    </lineage>
</organism>
<protein>
    <submittedName>
        <fullName evidence="2">Predicted metal-binding membrane protein</fullName>
    </submittedName>
</protein>
<name>A0A1H8RKD1_9GAMM</name>
<evidence type="ECO:0000313" key="2">
    <source>
        <dbReference type="EMBL" id="SEO66644.1"/>
    </source>
</evidence>
<feature type="transmembrane region" description="Helical" evidence="1">
    <location>
        <begin position="51"/>
        <end position="72"/>
    </location>
</feature>
<dbReference type="RefSeq" id="WP_171909819.1">
    <property type="nucleotide sequence ID" value="NZ_FOEG01000002.1"/>
</dbReference>
<feature type="transmembrane region" description="Helical" evidence="1">
    <location>
        <begin position="137"/>
        <end position="154"/>
    </location>
</feature>
<feature type="transmembrane region" description="Helical" evidence="1">
    <location>
        <begin position="12"/>
        <end position="31"/>
    </location>
</feature>
<gene>
    <name evidence="2" type="ORF">SAMN04488052_10273</name>
</gene>
<dbReference type="STRING" id="406100.SAMN04488052_10273"/>
<dbReference type="InterPro" id="IPR018688">
    <property type="entry name" value="PpoB2-like"/>
</dbReference>
<reference evidence="2 3" key="1">
    <citation type="submission" date="2016-10" db="EMBL/GenBank/DDBJ databases">
        <authorList>
            <person name="de Groot N.N."/>
        </authorList>
    </citation>
    <scope>NUCLEOTIDE SEQUENCE [LARGE SCALE GENOMIC DNA]</scope>
    <source>
        <strain evidence="2 3">CGMCC 1.6291</strain>
    </source>
</reference>
<evidence type="ECO:0000313" key="3">
    <source>
        <dbReference type="Proteomes" id="UP000199657"/>
    </source>
</evidence>
<feature type="transmembrane region" description="Helical" evidence="1">
    <location>
        <begin position="93"/>
        <end position="117"/>
    </location>
</feature>
<keyword evidence="1" id="KW-1133">Transmembrane helix</keyword>